<name>A0ABW0LLE2_9BACI</name>
<dbReference type="Proteomes" id="UP001596147">
    <property type="component" value="Unassembled WGS sequence"/>
</dbReference>
<keyword evidence="1" id="KW-0812">Transmembrane</keyword>
<reference evidence="3" key="1">
    <citation type="journal article" date="2019" name="Int. J. Syst. Evol. Microbiol.">
        <title>The Global Catalogue of Microorganisms (GCM) 10K type strain sequencing project: providing services to taxonomists for standard genome sequencing and annotation.</title>
        <authorList>
            <consortium name="The Broad Institute Genomics Platform"/>
            <consortium name="The Broad Institute Genome Sequencing Center for Infectious Disease"/>
            <person name="Wu L."/>
            <person name="Ma J."/>
        </authorList>
    </citation>
    <scope>NUCLEOTIDE SEQUENCE [LARGE SCALE GENOMIC DNA]</scope>
    <source>
        <strain evidence="3">CGMCC 1.12237</strain>
    </source>
</reference>
<organism evidence="2 3">
    <name type="scientific">Lederbergia graminis</name>
    <dbReference type="NCBI Taxonomy" id="735518"/>
    <lineage>
        <taxon>Bacteria</taxon>
        <taxon>Bacillati</taxon>
        <taxon>Bacillota</taxon>
        <taxon>Bacilli</taxon>
        <taxon>Bacillales</taxon>
        <taxon>Bacillaceae</taxon>
        <taxon>Lederbergia</taxon>
    </lineage>
</organism>
<keyword evidence="1" id="KW-0472">Membrane</keyword>
<dbReference type="RefSeq" id="WP_144923842.1">
    <property type="nucleotide sequence ID" value="NZ_JBHSMC010000028.1"/>
</dbReference>
<feature type="transmembrane region" description="Helical" evidence="1">
    <location>
        <begin position="27"/>
        <end position="43"/>
    </location>
</feature>
<dbReference type="Pfam" id="PF09964">
    <property type="entry name" value="DUF2198"/>
    <property type="match status" value="1"/>
</dbReference>
<accession>A0ABW0LLE2</accession>
<keyword evidence="3" id="KW-1185">Reference proteome</keyword>
<evidence type="ECO:0000256" key="1">
    <source>
        <dbReference type="SAM" id="Phobius"/>
    </source>
</evidence>
<evidence type="ECO:0000313" key="3">
    <source>
        <dbReference type="Proteomes" id="UP001596147"/>
    </source>
</evidence>
<keyword evidence="1" id="KW-1133">Transmembrane helix</keyword>
<feature type="transmembrane region" description="Helical" evidence="1">
    <location>
        <begin position="49"/>
        <end position="66"/>
    </location>
</feature>
<evidence type="ECO:0000313" key="2">
    <source>
        <dbReference type="EMBL" id="MFC5466584.1"/>
    </source>
</evidence>
<proteinExistence type="predicted"/>
<feature type="transmembrane region" description="Helical" evidence="1">
    <location>
        <begin position="6"/>
        <end position="22"/>
    </location>
</feature>
<comment type="caution">
    <text evidence="2">The sequence shown here is derived from an EMBL/GenBank/DDBJ whole genome shotgun (WGS) entry which is preliminary data.</text>
</comment>
<protein>
    <submittedName>
        <fullName evidence="2">DUF2198 family protein</fullName>
    </submittedName>
</protein>
<dbReference type="InterPro" id="IPR019242">
    <property type="entry name" value="DUF2198"/>
</dbReference>
<dbReference type="EMBL" id="JBHSMC010000028">
    <property type="protein sequence ID" value="MFC5466584.1"/>
    <property type="molecule type" value="Genomic_DNA"/>
</dbReference>
<gene>
    <name evidence="2" type="ORF">ACFPM4_17815</name>
</gene>
<sequence length="76" mass="8700">MIDKLISAIFLPAIIMVFFTRVTYNRVVAFILTVALIIVSAHRGYIDTWWLIVIEAGSLTIGLYIANEMKKKKQKK</sequence>